<reference evidence="2" key="2">
    <citation type="submission" date="2023-05" db="EMBL/GenBank/DDBJ databases">
        <authorList>
            <consortium name="Lawrence Berkeley National Laboratory"/>
            <person name="Steindorff A."/>
            <person name="Hensen N."/>
            <person name="Bonometti L."/>
            <person name="Westerberg I."/>
            <person name="Brannstrom I.O."/>
            <person name="Guillou S."/>
            <person name="Cros-Aarteil S."/>
            <person name="Calhoun S."/>
            <person name="Haridas S."/>
            <person name="Kuo A."/>
            <person name="Mondo S."/>
            <person name="Pangilinan J."/>
            <person name="Riley R."/>
            <person name="Labutti K."/>
            <person name="Andreopoulos B."/>
            <person name="Lipzen A."/>
            <person name="Chen C."/>
            <person name="Yanf M."/>
            <person name="Daum C."/>
            <person name="Ng V."/>
            <person name="Clum A."/>
            <person name="Ohm R."/>
            <person name="Martin F."/>
            <person name="Silar P."/>
            <person name="Natvig D."/>
            <person name="Lalanne C."/>
            <person name="Gautier V."/>
            <person name="Ament-Velasquez S.L."/>
            <person name="Kruys A."/>
            <person name="Hutchinson M.I."/>
            <person name="Powell A.J."/>
            <person name="Barry K."/>
            <person name="Miller A.N."/>
            <person name="Grigoriev I.V."/>
            <person name="Debuchy R."/>
            <person name="Gladieux P."/>
            <person name="Thoren M.H."/>
            <person name="Johannesson H."/>
        </authorList>
    </citation>
    <scope>NUCLEOTIDE SEQUENCE</scope>
    <source>
        <strain evidence="2">CBS 892.96</strain>
    </source>
</reference>
<protein>
    <submittedName>
        <fullName evidence="2">Uncharacterized protein</fullName>
    </submittedName>
</protein>
<evidence type="ECO:0000313" key="2">
    <source>
        <dbReference type="EMBL" id="KAK4180786.1"/>
    </source>
</evidence>
<evidence type="ECO:0000256" key="1">
    <source>
        <dbReference type="SAM" id="SignalP"/>
    </source>
</evidence>
<name>A0AAN7A9Y4_9PEZI</name>
<feature type="chain" id="PRO_5042892886" evidence="1">
    <location>
        <begin position="18"/>
        <end position="71"/>
    </location>
</feature>
<proteinExistence type="predicted"/>
<feature type="signal peptide" evidence="1">
    <location>
        <begin position="1"/>
        <end position="17"/>
    </location>
</feature>
<keyword evidence="3" id="KW-1185">Reference proteome</keyword>
<dbReference type="Proteomes" id="UP001302321">
    <property type="component" value="Unassembled WGS sequence"/>
</dbReference>
<keyword evidence="1" id="KW-0732">Signal</keyword>
<feature type="non-terminal residue" evidence="2">
    <location>
        <position position="1"/>
    </location>
</feature>
<dbReference type="AlphaFoldDB" id="A0AAN7A9Y4"/>
<evidence type="ECO:0000313" key="3">
    <source>
        <dbReference type="Proteomes" id="UP001302321"/>
    </source>
</evidence>
<gene>
    <name evidence="2" type="ORF">QBC36DRAFT_203946</name>
</gene>
<reference evidence="2" key="1">
    <citation type="journal article" date="2023" name="Mol. Phylogenet. Evol.">
        <title>Genome-scale phylogeny and comparative genomics of the fungal order Sordariales.</title>
        <authorList>
            <person name="Hensen N."/>
            <person name="Bonometti L."/>
            <person name="Westerberg I."/>
            <person name="Brannstrom I.O."/>
            <person name="Guillou S."/>
            <person name="Cros-Aarteil S."/>
            <person name="Calhoun S."/>
            <person name="Haridas S."/>
            <person name="Kuo A."/>
            <person name="Mondo S."/>
            <person name="Pangilinan J."/>
            <person name="Riley R."/>
            <person name="LaButti K."/>
            <person name="Andreopoulos B."/>
            <person name="Lipzen A."/>
            <person name="Chen C."/>
            <person name="Yan M."/>
            <person name="Daum C."/>
            <person name="Ng V."/>
            <person name="Clum A."/>
            <person name="Steindorff A."/>
            <person name="Ohm R.A."/>
            <person name="Martin F."/>
            <person name="Silar P."/>
            <person name="Natvig D.O."/>
            <person name="Lalanne C."/>
            <person name="Gautier V."/>
            <person name="Ament-Velasquez S.L."/>
            <person name="Kruys A."/>
            <person name="Hutchinson M.I."/>
            <person name="Powell A.J."/>
            <person name="Barry K."/>
            <person name="Miller A.N."/>
            <person name="Grigoriev I.V."/>
            <person name="Debuchy R."/>
            <person name="Gladieux P."/>
            <person name="Hiltunen Thoren M."/>
            <person name="Johannesson H."/>
        </authorList>
    </citation>
    <scope>NUCLEOTIDE SEQUENCE</scope>
    <source>
        <strain evidence="2">CBS 892.96</strain>
    </source>
</reference>
<comment type="caution">
    <text evidence="2">The sequence shown here is derived from an EMBL/GenBank/DDBJ whole genome shotgun (WGS) entry which is preliminary data.</text>
</comment>
<dbReference type="EMBL" id="MU866094">
    <property type="protein sequence ID" value="KAK4180786.1"/>
    <property type="molecule type" value="Genomic_DNA"/>
</dbReference>
<sequence>WFLIIPLVSLKLITVYALQYESLSQVAERHIRAVLIPDSAKDIIIYRLVSRADGRFRSRLVSISLPCPTTR</sequence>
<accession>A0AAN7A9Y4</accession>
<organism evidence="2 3">
    <name type="scientific">Triangularia setosa</name>
    <dbReference type="NCBI Taxonomy" id="2587417"/>
    <lineage>
        <taxon>Eukaryota</taxon>
        <taxon>Fungi</taxon>
        <taxon>Dikarya</taxon>
        <taxon>Ascomycota</taxon>
        <taxon>Pezizomycotina</taxon>
        <taxon>Sordariomycetes</taxon>
        <taxon>Sordariomycetidae</taxon>
        <taxon>Sordariales</taxon>
        <taxon>Podosporaceae</taxon>
        <taxon>Triangularia</taxon>
    </lineage>
</organism>